<dbReference type="AlphaFoldDB" id="A0A964BV22"/>
<dbReference type="InterPro" id="IPR011518">
    <property type="entry name" value="Transposase_36"/>
</dbReference>
<name>A0A964BV22_9CYAN</name>
<comment type="caution">
    <text evidence="1">The sequence shown here is derived from an EMBL/GenBank/DDBJ whole genome shotgun (WGS) entry which is preliminary data.</text>
</comment>
<dbReference type="Proteomes" id="UP000729733">
    <property type="component" value="Unassembled WGS sequence"/>
</dbReference>
<dbReference type="Pfam" id="PF07592">
    <property type="entry name" value="DDE_Tnp_ISAZ013"/>
    <property type="match status" value="1"/>
</dbReference>
<dbReference type="EMBL" id="JADWDC010000076">
    <property type="protein sequence ID" value="MCC0179301.1"/>
    <property type="molecule type" value="Genomic_DNA"/>
</dbReference>
<gene>
    <name evidence="1" type="ORF">I4641_20265</name>
</gene>
<evidence type="ECO:0000313" key="1">
    <source>
        <dbReference type="EMBL" id="MCC0179301.1"/>
    </source>
</evidence>
<protein>
    <submittedName>
        <fullName evidence="1">Uncharacterized protein</fullName>
    </submittedName>
</protein>
<organism evidence="1 2">
    <name type="scientific">Waterburya agarophytonicola KI4</name>
    <dbReference type="NCBI Taxonomy" id="2874699"/>
    <lineage>
        <taxon>Bacteria</taxon>
        <taxon>Bacillati</taxon>
        <taxon>Cyanobacteriota</taxon>
        <taxon>Cyanophyceae</taxon>
        <taxon>Pleurocapsales</taxon>
        <taxon>Hyellaceae</taxon>
        <taxon>Waterburya</taxon>
        <taxon>Waterburya agarophytonicola</taxon>
    </lineage>
</organism>
<proteinExistence type="predicted"/>
<keyword evidence="2" id="KW-1185">Reference proteome</keyword>
<reference evidence="1" key="1">
    <citation type="journal article" date="2021" name="Antonie Van Leeuwenhoek">
        <title>Draft genome and description of Waterburya agarophytonicola gen. nov. sp. nov. (Pleurocapsales, Cyanobacteria): a seaweed symbiont.</title>
        <authorList>
            <person name="Bonthond G."/>
            <person name="Shalygin S."/>
            <person name="Bayer T."/>
            <person name="Weinberger F."/>
        </authorList>
    </citation>
    <scope>NUCLEOTIDE SEQUENCE</scope>
    <source>
        <strain evidence="1">KI4</strain>
    </source>
</reference>
<evidence type="ECO:0000313" key="2">
    <source>
        <dbReference type="Proteomes" id="UP000729733"/>
    </source>
</evidence>
<accession>A0A964BV22</accession>
<sequence>MPEDEKKSSVIYLPYCQILKQLSIVIARLTRVLKHHWNGAILDSVQTALNFAQTMTWKGKHPRVQLVQNHYPTGVRLTKPEMSEIESQIQRLPYAKRYPLGHLPNWFVDIFPNSE</sequence>